<proteinExistence type="predicted"/>
<feature type="non-terminal residue" evidence="2">
    <location>
        <position position="1"/>
    </location>
</feature>
<sequence length="51" mass="5609">CCLSVPSAQRRSISRWRMLQPTLEPRVGEGPVEAPGRTACTGRWPSGQVFP</sequence>
<accession>A0A6J4H6D9</accession>
<evidence type="ECO:0000256" key="1">
    <source>
        <dbReference type="SAM" id="MobiDB-lite"/>
    </source>
</evidence>
<dbReference type="AlphaFoldDB" id="A0A6J4H6D9"/>
<gene>
    <name evidence="2" type="ORF">AVDCRST_MAG20-289</name>
</gene>
<feature type="non-terminal residue" evidence="2">
    <location>
        <position position="51"/>
    </location>
</feature>
<evidence type="ECO:0000313" key="2">
    <source>
        <dbReference type="EMBL" id="CAA9213934.1"/>
    </source>
</evidence>
<reference evidence="2" key="1">
    <citation type="submission" date="2020-02" db="EMBL/GenBank/DDBJ databases">
        <authorList>
            <person name="Meier V. D."/>
        </authorList>
    </citation>
    <scope>NUCLEOTIDE SEQUENCE</scope>
    <source>
        <strain evidence="2">AVDCRST_MAG20</strain>
    </source>
</reference>
<dbReference type="EMBL" id="CADCSY010000012">
    <property type="protein sequence ID" value="CAA9213934.1"/>
    <property type="molecule type" value="Genomic_DNA"/>
</dbReference>
<organism evidence="2">
    <name type="scientific">uncultured Acidimicrobiales bacterium</name>
    <dbReference type="NCBI Taxonomy" id="310071"/>
    <lineage>
        <taxon>Bacteria</taxon>
        <taxon>Bacillati</taxon>
        <taxon>Actinomycetota</taxon>
        <taxon>Acidimicrobiia</taxon>
        <taxon>Acidimicrobiales</taxon>
        <taxon>environmental samples</taxon>
    </lineage>
</organism>
<name>A0A6J4H6D9_9ACTN</name>
<feature type="region of interest" description="Disordered" evidence="1">
    <location>
        <begin position="26"/>
        <end position="51"/>
    </location>
</feature>
<protein>
    <submittedName>
        <fullName evidence="2">Uncharacterized protein</fullName>
    </submittedName>
</protein>